<dbReference type="SUPFAM" id="SSF47240">
    <property type="entry name" value="Ferritin-like"/>
    <property type="match status" value="1"/>
</dbReference>
<dbReference type="InterPro" id="IPR052965">
    <property type="entry name" value="Pigment-catalase-like"/>
</dbReference>
<dbReference type="Proteomes" id="UP001218218">
    <property type="component" value="Unassembled WGS sequence"/>
</dbReference>
<keyword evidence="3" id="KW-1185">Reference proteome</keyword>
<dbReference type="PANTHER" id="PTHR31694">
    <property type="entry name" value="DESICCATION-LIKE PROTEIN"/>
    <property type="match status" value="1"/>
</dbReference>
<evidence type="ECO:0000313" key="2">
    <source>
        <dbReference type="EMBL" id="KAJ7347084.1"/>
    </source>
</evidence>
<dbReference type="EMBL" id="JARIHO010000020">
    <property type="protein sequence ID" value="KAJ7347084.1"/>
    <property type="molecule type" value="Genomic_DNA"/>
</dbReference>
<dbReference type="PANTHER" id="PTHR31694:SF26">
    <property type="entry name" value="OS05G0151100 PROTEIN"/>
    <property type="match status" value="1"/>
</dbReference>
<organism evidence="2 3">
    <name type="scientific">Mycena albidolilacea</name>
    <dbReference type="NCBI Taxonomy" id="1033008"/>
    <lineage>
        <taxon>Eukaryota</taxon>
        <taxon>Fungi</taxon>
        <taxon>Dikarya</taxon>
        <taxon>Basidiomycota</taxon>
        <taxon>Agaricomycotina</taxon>
        <taxon>Agaricomycetes</taxon>
        <taxon>Agaricomycetidae</taxon>
        <taxon>Agaricales</taxon>
        <taxon>Marasmiineae</taxon>
        <taxon>Mycenaceae</taxon>
        <taxon>Mycena</taxon>
    </lineage>
</organism>
<feature type="chain" id="PRO_5042061125" evidence="1">
    <location>
        <begin position="21"/>
        <end position="298"/>
    </location>
</feature>
<dbReference type="CDD" id="cd00657">
    <property type="entry name" value="Ferritin_like"/>
    <property type="match status" value="1"/>
</dbReference>
<evidence type="ECO:0000313" key="3">
    <source>
        <dbReference type="Proteomes" id="UP001218218"/>
    </source>
</evidence>
<evidence type="ECO:0000256" key="1">
    <source>
        <dbReference type="SAM" id="SignalP"/>
    </source>
</evidence>
<gene>
    <name evidence="2" type="ORF">DFH08DRAFT_924707</name>
</gene>
<dbReference type="InterPro" id="IPR009078">
    <property type="entry name" value="Ferritin-like_SF"/>
</dbReference>
<name>A0AAD7ERW0_9AGAR</name>
<dbReference type="Gene3D" id="1.20.1260.10">
    <property type="match status" value="1"/>
</dbReference>
<comment type="caution">
    <text evidence="2">The sequence shown here is derived from an EMBL/GenBank/DDBJ whole genome shotgun (WGS) entry which is preliminary data.</text>
</comment>
<accession>A0AAD7ERW0</accession>
<proteinExistence type="predicted"/>
<protein>
    <submittedName>
        <fullName evidence="2">Ferritin-like domain-containing protein</fullName>
    </submittedName>
</protein>
<reference evidence="2" key="1">
    <citation type="submission" date="2023-03" db="EMBL/GenBank/DDBJ databases">
        <title>Massive genome expansion in bonnet fungi (Mycena s.s.) driven by repeated elements and novel gene families across ecological guilds.</title>
        <authorList>
            <consortium name="Lawrence Berkeley National Laboratory"/>
            <person name="Harder C.B."/>
            <person name="Miyauchi S."/>
            <person name="Viragh M."/>
            <person name="Kuo A."/>
            <person name="Thoen E."/>
            <person name="Andreopoulos B."/>
            <person name="Lu D."/>
            <person name="Skrede I."/>
            <person name="Drula E."/>
            <person name="Henrissat B."/>
            <person name="Morin E."/>
            <person name="Kohler A."/>
            <person name="Barry K."/>
            <person name="LaButti K."/>
            <person name="Morin E."/>
            <person name="Salamov A."/>
            <person name="Lipzen A."/>
            <person name="Mereny Z."/>
            <person name="Hegedus B."/>
            <person name="Baldrian P."/>
            <person name="Stursova M."/>
            <person name="Weitz H."/>
            <person name="Taylor A."/>
            <person name="Grigoriev I.V."/>
            <person name="Nagy L.G."/>
            <person name="Martin F."/>
            <person name="Kauserud H."/>
        </authorList>
    </citation>
    <scope>NUCLEOTIDE SEQUENCE</scope>
    <source>
        <strain evidence="2">CBHHK002</strain>
    </source>
</reference>
<dbReference type="Pfam" id="PF13668">
    <property type="entry name" value="Ferritin_2"/>
    <property type="match status" value="1"/>
</dbReference>
<keyword evidence="1" id="KW-0732">Signal</keyword>
<dbReference type="InterPro" id="IPR012347">
    <property type="entry name" value="Ferritin-like"/>
</dbReference>
<feature type="signal peptide" evidence="1">
    <location>
        <begin position="1"/>
        <end position="20"/>
    </location>
</feature>
<sequence length="298" mass="31557">MKYSIAATLAAFTLAYVADARPTKRDITDPQVLNYALTLEHLEATFYREGLKKFSAADFAKAGHPGWTYDRFLQIRDHEETHVTFLTTALQTAGAKAVQACEYSFPYTDVNSFLTLAGILESVGTAAYTGGAQAITSKDYLTAAASILAVEARHAAWIESAGLSGSPWDTAFQTPLAPNPVYSLAVPFIKSCPASNSELLPALAPYPVLALENAHAGKTATLKFTAPKTSPLFVAFVSGAGAPTFVPIQHGNEVAIPSSLRGFVFCFVTKDGGKVDDSTVVAGPAILNVAFDSRGNVV</sequence>
<dbReference type="AlphaFoldDB" id="A0AAD7ERW0"/>